<keyword evidence="5 10" id="KW-0436">Ligase</keyword>
<dbReference type="SUPFAM" id="SSF52374">
    <property type="entry name" value="Nucleotidylyl transferase"/>
    <property type="match status" value="1"/>
</dbReference>
<evidence type="ECO:0000256" key="10">
    <source>
        <dbReference type="HAMAP-Rule" id="MF_00022"/>
    </source>
</evidence>
<evidence type="ECO:0000256" key="4">
    <source>
        <dbReference type="ARBA" id="ARBA00022490"/>
    </source>
</evidence>
<dbReference type="InterPro" id="IPR001412">
    <property type="entry name" value="aa-tRNA-synth_I_CS"/>
</dbReference>
<dbReference type="AlphaFoldDB" id="A0A495DJF2"/>
<dbReference type="GO" id="GO:0005524">
    <property type="term" value="F:ATP binding"/>
    <property type="evidence" value="ECO:0007669"/>
    <property type="project" value="UniProtKB-UniRule"/>
</dbReference>
<feature type="short sequence motif" description="'HIGH' region" evidence="10">
    <location>
        <begin position="18"/>
        <end position="28"/>
    </location>
</feature>
<evidence type="ECO:0000259" key="11">
    <source>
        <dbReference type="Pfam" id="PF00749"/>
    </source>
</evidence>
<dbReference type="RefSeq" id="WP_121210058.1">
    <property type="nucleotide sequence ID" value="NZ_RBIM01000002.1"/>
</dbReference>
<dbReference type="PROSITE" id="PS00178">
    <property type="entry name" value="AA_TRNA_LIGASE_I"/>
    <property type="match status" value="1"/>
</dbReference>
<comment type="subcellular location">
    <subcellularLocation>
        <location evidence="1 10">Cytoplasm</location>
    </subcellularLocation>
</comment>
<keyword evidence="8 10" id="KW-0648">Protein biosynthesis</keyword>
<name>A0A495DJF2_9PROT</name>
<evidence type="ECO:0000259" key="12">
    <source>
        <dbReference type="Pfam" id="PF19269"/>
    </source>
</evidence>
<dbReference type="InterPro" id="IPR014729">
    <property type="entry name" value="Rossmann-like_a/b/a_fold"/>
</dbReference>
<dbReference type="Gene3D" id="3.40.50.620">
    <property type="entry name" value="HUPs"/>
    <property type="match status" value="1"/>
</dbReference>
<dbReference type="SUPFAM" id="SSF48163">
    <property type="entry name" value="An anticodon-binding domain of class I aminoacyl-tRNA synthetases"/>
    <property type="match status" value="1"/>
</dbReference>
<dbReference type="Pfam" id="PF00749">
    <property type="entry name" value="tRNA-synt_1c"/>
    <property type="match status" value="1"/>
</dbReference>
<dbReference type="FunFam" id="3.40.50.620:FF:000007">
    <property type="entry name" value="Glutamate--tRNA ligase"/>
    <property type="match status" value="1"/>
</dbReference>
<feature type="binding site" evidence="10">
    <location>
        <position position="247"/>
    </location>
    <ligand>
        <name>ATP</name>
        <dbReference type="ChEBI" id="CHEBI:30616"/>
    </ligand>
</feature>
<feature type="domain" description="Aminoacyl-tRNA synthetase class I anticodon-binding" evidence="12">
    <location>
        <begin position="325"/>
        <end position="471"/>
    </location>
</feature>
<dbReference type="EC" id="6.1.1.17" evidence="10"/>
<evidence type="ECO:0000256" key="3">
    <source>
        <dbReference type="ARBA" id="ARBA00011245"/>
    </source>
</evidence>
<organism evidence="13 14">
    <name type="scientific">Maricaulis maris</name>
    <dbReference type="NCBI Taxonomy" id="74318"/>
    <lineage>
        <taxon>Bacteria</taxon>
        <taxon>Pseudomonadati</taxon>
        <taxon>Pseudomonadota</taxon>
        <taxon>Alphaproteobacteria</taxon>
        <taxon>Maricaulales</taxon>
        <taxon>Maricaulaceae</taxon>
        <taxon>Maricaulis</taxon>
    </lineage>
</organism>
<dbReference type="Pfam" id="PF19269">
    <property type="entry name" value="Anticodon_2"/>
    <property type="match status" value="1"/>
</dbReference>
<dbReference type="InterPro" id="IPR045462">
    <property type="entry name" value="aa-tRNA-synth_I_cd-bd"/>
</dbReference>
<dbReference type="PANTHER" id="PTHR43311">
    <property type="entry name" value="GLUTAMATE--TRNA LIGASE"/>
    <property type="match status" value="1"/>
</dbReference>
<dbReference type="InterPro" id="IPR020058">
    <property type="entry name" value="Glu/Gln-tRNA-synth_Ib_cat-dom"/>
</dbReference>
<dbReference type="GO" id="GO:0008270">
    <property type="term" value="F:zinc ion binding"/>
    <property type="evidence" value="ECO:0007669"/>
    <property type="project" value="InterPro"/>
</dbReference>
<protein>
    <recommendedName>
        <fullName evidence="10">Glutamate--tRNA ligase</fullName>
        <ecNumber evidence="10">6.1.1.17</ecNumber>
    </recommendedName>
    <alternativeName>
        <fullName evidence="10">Glutamyl-tRNA synthetase</fullName>
        <shortName evidence="10">GluRS</shortName>
    </alternativeName>
</protein>
<dbReference type="EMBL" id="RBIM01000002">
    <property type="protein sequence ID" value="RKR02754.1"/>
    <property type="molecule type" value="Genomic_DNA"/>
</dbReference>
<evidence type="ECO:0000313" key="13">
    <source>
        <dbReference type="EMBL" id="RKR02754.1"/>
    </source>
</evidence>
<accession>A0A495DJF2</accession>
<keyword evidence="9 10" id="KW-0030">Aminoacyl-tRNA synthetase</keyword>
<dbReference type="GO" id="GO:0005829">
    <property type="term" value="C:cytosol"/>
    <property type="evidence" value="ECO:0007669"/>
    <property type="project" value="TreeGrafter"/>
</dbReference>
<comment type="similarity">
    <text evidence="2 10">Belongs to the class-I aminoacyl-tRNA synthetase family. Glutamate--tRNA ligase type 1 subfamily.</text>
</comment>
<comment type="caution">
    <text evidence="13">The sequence shown here is derived from an EMBL/GenBank/DDBJ whole genome shotgun (WGS) entry which is preliminary data.</text>
</comment>
<reference evidence="13 14" key="1">
    <citation type="submission" date="2018-10" db="EMBL/GenBank/DDBJ databases">
        <title>Genomic Encyclopedia of Type Strains, Phase IV (KMG-IV): sequencing the most valuable type-strain genomes for metagenomic binning, comparative biology and taxonomic classification.</title>
        <authorList>
            <person name="Goeker M."/>
        </authorList>
    </citation>
    <scope>NUCLEOTIDE SEQUENCE [LARGE SCALE GENOMIC DNA]</scope>
    <source>
        <strain evidence="13 14">DSM 4734</strain>
    </source>
</reference>
<feature type="short sequence motif" description="'KMSKS' region" evidence="10">
    <location>
        <begin position="244"/>
        <end position="248"/>
    </location>
</feature>
<feature type="domain" description="Glutamyl/glutaminyl-tRNA synthetase class Ib catalytic" evidence="11">
    <location>
        <begin position="12"/>
        <end position="311"/>
    </location>
</feature>
<evidence type="ECO:0000256" key="7">
    <source>
        <dbReference type="ARBA" id="ARBA00022840"/>
    </source>
</evidence>
<dbReference type="GO" id="GO:0000049">
    <property type="term" value="F:tRNA binding"/>
    <property type="evidence" value="ECO:0007669"/>
    <property type="project" value="InterPro"/>
</dbReference>
<keyword evidence="6 10" id="KW-0547">Nucleotide-binding</keyword>
<dbReference type="PANTHER" id="PTHR43311:SF2">
    <property type="entry name" value="GLUTAMATE--TRNA LIGASE, MITOCHONDRIAL-RELATED"/>
    <property type="match status" value="1"/>
</dbReference>
<dbReference type="Proteomes" id="UP000273675">
    <property type="component" value="Unassembled WGS sequence"/>
</dbReference>
<evidence type="ECO:0000256" key="9">
    <source>
        <dbReference type="ARBA" id="ARBA00023146"/>
    </source>
</evidence>
<proteinExistence type="inferred from homology"/>
<dbReference type="GO" id="GO:0004818">
    <property type="term" value="F:glutamate-tRNA ligase activity"/>
    <property type="evidence" value="ECO:0007669"/>
    <property type="project" value="UniProtKB-UniRule"/>
</dbReference>
<dbReference type="PRINTS" id="PR00987">
    <property type="entry name" value="TRNASYNTHGLU"/>
</dbReference>
<evidence type="ECO:0000256" key="6">
    <source>
        <dbReference type="ARBA" id="ARBA00022741"/>
    </source>
</evidence>
<evidence type="ECO:0000256" key="8">
    <source>
        <dbReference type="ARBA" id="ARBA00022917"/>
    </source>
</evidence>
<keyword evidence="4 10" id="KW-0963">Cytoplasm</keyword>
<comment type="caution">
    <text evidence="10">Lacks conserved residue(s) required for the propagation of feature annotation.</text>
</comment>
<dbReference type="InterPro" id="IPR000924">
    <property type="entry name" value="Glu/Gln-tRNA-synth"/>
</dbReference>
<keyword evidence="7 10" id="KW-0067">ATP-binding</keyword>
<gene>
    <name evidence="10" type="primary">gltX</name>
    <name evidence="13" type="ORF">C7435_0693</name>
</gene>
<evidence type="ECO:0000256" key="1">
    <source>
        <dbReference type="ARBA" id="ARBA00004496"/>
    </source>
</evidence>
<dbReference type="HAMAP" id="MF_00022">
    <property type="entry name" value="Glu_tRNA_synth_type1"/>
    <property type="match status" value="1"/>
</dbReference>
<dbReference type="GO" id="GO:0006424">
    <property type="term" value="P:glutamyl-tRNA aminoacylation"/>
    <property type="evidence" value="ECO:0007669"/>
    <property type="project" value="UniProtKB-UniRule"/>
</dbReference>
<evidence type="ECO:0000256" key="2">
    <source>
        <dbReference type="ARBA" id="ARBA00007894"/>
    </source>
</evidence>
<comment type="subunit">
    <text evidence="3 10">Monomer.</text>
</comment>
<comment type="catalytic activity">
    <reaction evidence="10">
        <text>tRNA(Glu) + L-glutamate + ATP = L-glutamyl-tRNA(Glu) + AMP + diphosphate</text>
        <dbReference type="Rhea" id="RHEA:23540"/>
        <dbReference type="Rhea" id="RHEA-COMP:9663"/>
        <dbReference type="Rhea" id="RHEA-COMP:9680"/>
        <dbReference type="ChEBI" id="CHEBI:29985"/>
        <dbReference type="ChEBI" id="CHEBI:30616"/>
        <dbReference type="ChEBI" id="CHEBI:33019"/>
        <dbReference type="ChEBI" id="CHEBI:78442"/>
        <dbReference type="ChEBI" id="CHEBI:78520"/>
        <dbReference type="ChEBI" id="CHEBI:456215"/>
        <dbReference type="EC" id="6.1.1.17"/>
    </reaction>
</comment>
<dbReference type="Gene3D" id="1.10.10.350">
    <property type="match status" value="1"/>
</dbReference>
<dbReference type="CDD" id="cd00808">
    <property type="entry name" value="GluRS_core"/>
    <property type="match status" value="1"/>
</dbReference>
<dbReference type="InterPro" id="IPR020751">
    <property type="entry name" value="aa-tRNA-synth_I_codon-bd_sub2"/>
</dbReference>
<comment type="function">
    <text evidence="10">Catalyzes the attachment of glutamate to tRNA(Glu) in a two-step reaction: glutamate is first activated by ATP to form Glu-AMP and then transferred to the acceptor end of tRNA(Glu).</text>
</comment>
<evidence type="ECO:0000313" key="14">
    <source>
        <dbReference type="Proteomes" id="UP000273675"/>
    </source>
</evidence>
<sequence>MNSQLQNNDKMIRTRFAPSPTGFLHIGGARTALFNWLFARRHGGQFLLRIEDTDRARSTQAAIDAILDGLGWLGLDWDGDAISQFERAERHAEIAYALLEKGHAFKCWCTPDEVQALRDAAFAEGRALRSPWRDRDPADGPADQPFTVRFRAPDSDVVLEDAVQGTVRWAAKEFDDLILLRSDGNPTYNLAVVVDDHDMAITHIVRGDDHLVNGARQSQIYDAMGWDRPVFAHVPLIHGQDGKKLSKRHGALGAEAYRDMGYLPEGLRNYLLRLGWSHGDQELFTDAEAVAAFALDGLNKAPARMDIDKLNHINAHHIGQAENTRLIELVTPFLATLEARIEDADITRERLTAAMPVLKTRASTLEELAAQSYFLLRPRPFQLEGKAAKPLMDDEARDRLYRLFTHLGDVEAWTEAALSDALKEFAEAEDVGFGKIGQPLRAALTGGAPAPDLALVMTFIGRDETLDRIKDQMTPATSE</sequence>
<evidence type="ECO:0000256" key="5">
    <source>
        <dbReference type="ARBA" id="ARBA00022598"/>
    </source>
</evidence>
<dbReference type="InterPro" id="IPR008925">
    <property type="entry name" value="aa_tRNA-synth_I_cd-bd_sf"/>
</dbReference>
<dbReference type="OrthoDB" id="9807503at2"/>
<dbReference type="NCBIfam" id="TIGR00464">
    <property type="entry name" value="gltX_bact"/>
    <property type="match status" value="1"/>
</dbReference>
<dbReference type="InterPro" id="IPR049940">
    <property type="entry name" value="GluQ/Sye"/>
</dbReference>
<dbReference type="InterPro" id="IPR033910">
    <property type="entry name" value="GluRS_core"/>
</dbReference>
<dbReference type="InterPro" id="IPR004527">
    <property type="entry name" value="Glu-tRNA-ligase_bac/mito"/>
</dbReference>